<comment type="similarity">
    <text evidence="2">Belongs to the MFAP family.</text>
</comment>
<proteinExistence type="inferred from homology"/>
<dbReference type="GeneTree" id="ENSGT00390000017736"/>
<keyword evidence="7" id="KW-0325">Glycoprotein</keyword>
<reference evidence="9" key="2">
    <citation type="submission" date="2025-09" db="UniProtKB">
        <authorList>
            <consortium name="Ensembl"/>
        </authorList>
    </citation>
    <scope>IDENTIFICATION</scope>
</reference>
<dbReference type="PANTHER" id="PTHR16485">
    <property type="entry name" value="MICROFIBRILLAR-ASSOCIATED PROTEIN 2"/>
    <property type="match status" value="1"/>
</dbReference>
<dbReference type="Pfam" id="PF05507">
    <property type="entry name" value="MAGP"/>
    <property type="match status" value="1"/>
</dbReference>
<evidence type="ECO:0000256" key="8">
    <source>
        <dbReference type="SAM" id="MobiDB-lite"/>
    </source>
</evidence>
<sequence>MVTVMEYVTRGSVIDVTCQLLLTANRLPQASCLPSNKNQPKIFTPVSTSVWMITTMELHFLWIPTVPPGRCCHPLSSSNSRSCSRFQGPASLKMLRRSPQSQVRWTAGRSSTRARGCTLCTSRAGSASTACASTGTPPPPAHLHGRSRESPNSLSPPCTSSLRRVYVVNKEVCVRTVCAHEELLRADLCRDQFPRCGVAALTGQCGALGSSCGKSCGGC</sequence>
<accession>A0A3B3RBA7</accession>
<dbReference type="GO" id="GO:0048048">
    <property type="term" value="P:embryonic eye morphogenesis"/>
    <property type="evidence" value="ECO:0007669"/>
    <property type="project" value="TreeGrafter"/>
</dbReference>
<dbReference type="InterPro" id="IPR008673">
    <property type="entry name" value="MAGP"/>
</dbReference>
<keyword evidence="10" id="KW-1185">Reference proteome</keyword>
<protein>
    <submittedName>
        <fullName evidence="9">Microfibril associated protein 2</fullName>
    </submittedName>
</protein>
<feature type="region of interest" description="Disordered" evidence="8">
    <location>
        <begin position="127"/>
        <end position="157"/>
    </location>
</feature>
<keyword evidence="3" id="KW-0964">Secreted</keyword>
<evidence type="ECO:0000256" key="3">
    <source>
        <dbReference type="ARBA" id="ARBA00022525"/>
    </source>
</evidence>
<dbReference type="GO" id="GO:0001527">
    <property type="term" value="C:microfibril"/>
    <property type="evidence" value="ECO:0007669"/>
    <property type="project" value="InterPro"/>
</dbReference>
<evidence type="ECO:0000256" key="2">
    <source>
        <dbReference type="ARBA" id="ARBA00005317"/>
    </source>
</evidence>
<keyword evidence="4" id="KW-0272">Extracellular matrix</keyword>
<dbReference type="PANTHER" id="PTHR16485:SF3">
    <property type="entry name" value="MICROFIBRILLAR-ASSOCIATED PROTEIN 2"/>
    <property type="match status" value="1"/>
</dbReference>
<reference evidence="9" key="1">
    <citation type="submission" date="2025-08" db="UniProtKB">
        <authorList>
            <consortium name="Ensembl"/>
        </authorList>
    </citation>
    <scope>IDENTIFICATION</scope>
</reference>
<evidence type="ECO:0000256" key="6">
    <source>
        <dbReference type="ARBA" id="ARBA00023157"/>
    </source>
</evidence>
<evidence type="ECO:0000313" key="10">
    <source>
        <dbReference type="Proteomes" id="UP000261540"/>
    </source>
</evidence>
<evidence type="ECO:0000313" key="9">
    <source>
        <dbReference type="Ensembl" id="ENSPKIP00000015653.1"/>
    </source>
</evidence>
<keyword evidence="5" id="KW-0732">Signal</keyword>
<evidence type="ECO:0000256" key="4">
    <source>
        <dbReference type="ARBA" id="ARBA00022530"/>
    </source>
</evidence>
<name>A0A3B3RBA7_9TELE</name>
<evidence type="ECO:0000256" key="5">
    <source>
        <dbReference type="ARBA" id="ARBA00022729"/>
    </source>
</evidence>
<organism evidence="9 10">
    <name type="scientific">Paramormyrops kingsleyae</name>
    <dbReference type="NCBI Taxonomy" id="1676925"/>
    <lineage>
        <taxon>Eukaryota</taxon>
        <taxon>Metazoa</taxon>
        <taxon>Chordata</taxon>
        <taxon>Craniata</taxon>
        <taxon>Vertebrata</taxon>
        <taxon>Euteleostomi</taxon>
        <taxon>Actinopterygii</taxon>
        <taxon>Neopterygii</taxon>
        <taxon>Teleostei</taxon>
        <taxon>Osteoglossocephala</taxon>
        <taxon>Osteoglossomorpha</taxon>
        <taxon>Osteoglossiformes</taxon>
        <taxon>Mormyridae</taxon>
        <taxon>Paramormyrops</taxon>
    </lineage>
</organism>
<dbReference type="STRING" id="1676925.ENSPKIP00000015653"/>
<dbReference type="Proteomes" id="UP000261540">
    <property type="component" value="Unplaced"/>
</dbReference>
<comment type="subcellular location">
    <subcellularLocation>
        <location evidence="1">Secreted</location>
        <location evidence="1">Extracellular space</location>
        <location evidence="1">Extracellular matrix</location>
    </subcellularLocation>
</comment>
<evidence type="ECO:0000256" key="7">
    <source>
        <dbReference type="ARBA" id="ARBA00023180"/>
    </source>
</evidence>
<keyword evidence="6" id="KW-1015">Disulfide bond</keyword>
<evidence type="ECO:0000256" key="1">
    <source>
        <dbReference type="ARBA" id="ARBA00004498"/>
    </source>
</evidence>
<dbReference type="Ensembl" id="ENSPKIT00000040124.1">
    <property type="protein sequence ID" value="ENSPKIP00000015653.1"/>
    <property type="gene ID" value="ENSPKIG00000002297.1"/>
</dbReference>
<dbReference type="AlphaFoldDB" id="A0A3B3RBA7"/>